<accession>A0A7R8WUY8</accession>
<evidence type="ECO:0000256" key="7">
    <source>
        <dbReference type="ARBA" id="ARBA00022801"/>
    </source>
</evidence>
<dbReference type="Gene3D" id="3.40.190.80">
    <property type="match status" value="1"/>
</dbReference>
<feature type="binding site" evidence="17">
    <location>
        <position position="224"/>
    </location>
    <ligand>
        <name>Mg(2+)</name>
        <dbReference type="ChEBI" id="CHEBI:18420"/>
        <label>1</label>
        <note>catalytic</note>
    </ligand>
</feature>
<dbReference type="NCBIfam" id="TIGR01331">
    <property type="entry name" value="bisphos_cysQ"/>
    <property type="match status" value="1"/>
</dbReference>
<keyword evidence="6 17" id="KW-0479">Metal-binding</keyword>
<feature type="binding site" evidence="17">
    <location>
        <position position="77"/>
    </location>
    <ligand>
        <name>Mg(2+)</name>
        <dbReference type="ChEBI" id="CHEBI:18420"/>
        <label>1</label>
        <note>catalytic</note>
    </ligand>
</feature>
<dbReference type="InterPro" id="IPR050725">
    <property type="entry name" value="CysQ/Inositol_MonoPase"/>
</dbReference>
<keyword evidence="7" id="KW-0378">Hydrolase</keyword>
<dbReference type="Gene3D" id="3.30.540.10">
    <property type="entry name" value="Fructose-1,6-Bisphosphatase, subunit A, domain 1"/>
    <property type="match status" value="1"/>
</dbReference>
<evidence type="ECO:0000256" key="6">
    <source>
        <dbReference type="ARBA" id="ARBA00022723"/>
    </source>
</evidence>
<dbReference type="InterPro" id="IPR000760">
    <property type="entry name" value="Inositol_monophosphatase-like"/>
</dbReference>
<dbReference type="GO" id="GO:0050427">
    <property type="term" value="P:3'-phosphoadenosine 5'-phosphosulfate metabolic process"/>
    <property type="evidence" value="ECO:0007669"/>
    <property type="project" value="TreeGrafter"/>
</dbReference>
<dbReference type="EC" id="3.1.3.7" evidence="2"/>
<keyword evidence="3" id="KW-1003">Cell membrane</keyword>
<dbReference type="GO" id="GO:0046854">
    <property type="term" value="P:phosphatidylinositol phosphate biosynthetic process"/>
    <property type="evidence" value="ECO:0007669"/>
    <property type="project" value="InterPro"/>
</dbReference>
<dbReference type="PROSITE" id="PS00629">
    <property type="entry name" value="IMP_1"/>
    <property type="match status" value="1"/>
</dbReference>
<keyword evidence="5" id="KW-0452">Lithium</keyword>
<dbReference type="AlphaFoldDB" id="A0A7R8WUY8"/>
<comment type="cofactor">
    <cofactor evidence="17">
        <name>Mg(2+)</name>
        <dbReference type="ChEBI" id="CHEBI:18420"/>
    </cofactor>
</comment>
<evidence type="ECO:0000256" key="12">
    <source>
        <dbReference type="ARBA" id="ARBA00044465"/>
    </source>
</evidence>
<dbReference type="InterPro" id="IPR020583">
    <property type="entry name" value="Inositol_monoP_metal-BS"/>
</dbReference>
<dbReference type="InterPro" id="IPR020550">
    <property type="entry name" value="Inositol_monophosphatase_CS"/>
</dbReference>
<evidence type="ECO:0000256" key="5">
    <source>
        <dbReference type="ARBA" id="ARBA00022671"/>
    </source>
</evidence>
<evidence type="ECO:0000256" key="8">
    <source>
        <dbReference type="ARBA" id="ARBA00022842"/>
    </source>
</evidence>
<keyword evidence="8 17" id="KW-0460">Magnesium</keyword>
<keyword evidence="9" id="KW-0472">Membrane</keyword>
<dbReference type="PRINTS" id="PR00377">
    <property type="entry name" value="IMPHPHTASES"/>
</dbReference>
<comment type="similarity">
    <text evidence="1">Belongs to the inositol monophosphatase superfamily. CysQ family.</text>
</comment>
<dbReference type="PROSITE" id="PS00630">
    <property type="entry name" value="IMP_2"/>
    <property type="match status" value="1"/>
</dbReference>
<dbReference type="Pfam" id="PF00459">
    <property type="entry name" value="Inositol_P"/>
    <property type="match status" value="1"/>
</dbReference>
<evidence type="ECO:0000256" key="15">
    <source>
        <dbReference type="ARBA" id="ARBA00044544"/>
    </source>
</evidence>
<evidence type="ECO:0000256" key="16">
    <source>
        <dbReference type="ARBA" id="ARBA00044554"/>
    </source>
</evidence>
<feature type="non-terminal residue" evidence="18">
    <location>
        <position position="1"/>
    </location>
</feature>
<organism evidence="18">
    <name type="scientific">Cyprideis torosa</name>
    <dbReference type="NCBI Taxonomy" id="163714"/>
    <lineage>
        <taxon>Eukaryota</taxon>
        <taxon>Metazoa</taxon>
        <taxon>Ecdysozoa</taxon>
        <taxon>Arthropoda</taxon>
        <taxon>Crustacea</taxon>
        <taxon>Oligostraca</taxon>
        <taxon>Ostracoda</taxon>
        <taxon>Podocopa</taxon>
        <taxon>Podocopida</taxon>
        <taxon>Cytherocopina</taxon>
        <taxon>Cytheroidea</taxon>
        <taxon>Cytherideidae</taxon>
        <taxon>Cyprideis</taxon>
    </lineage>
</organism>
<evidence type="ECO:0000256" key="14">
    <source>
        <dbReference type="ARBA" id="ARBA00044519"/>
    </source>
</evidence>
<dbReference type="EMBL" id="OB700684">
    <property type="protein sequence ID" value="CAD7238392.1"/>
    <property type="molecule type" value="Genomic_DNA"/>
</dbReference>
<dbReference type="EC" id="3.1.3.57" evidence="14"/>
<dbReference type="OrthoDB" id="9977309at2759"/>
<evidence type="ECO:0000256" key="2">
    <source>
        <dbReference type="ARBA" id="ARBA00012633"/>
    </source>
</evidence>
<comment type="catalytic activity">
    <reaction evidence="13">
        <text>1D-myo-inositol 1,4-bisphosphate + H2O = 1D-myo-inositol 4-phosphate + phosphate</text>
        <dbReference type="Rhea" id="RHEA:15553"/>
        <dbReference type="ChEBI" id="CHEBI:15377"/>
        <dbReference type="ChEBI" id="CHEBI:43474"/>
        <dbReference type="ChEBI" id="CHEBI:58282"/>
        <dbReference type="ChEBI" id="CHEBI:58469"/>
        <dbReference type="EC" id="3.1.3.57"/>
    </reaction>
    <physiologicalReaction direction="left-to-right" evidence="13">
        <dbReference type="Rhea" id="RHEA:15554"/>
    </physiologicalReaction>
</comment>
<dbReference type="GO" id="GO:0008441">
    <property type="term" value="F:3'(2'),5'-bisphosphate nucleotidase activity"/>
    <property type="evidence" value="ECO:0007669"/>
    <property type="project" value="UniProtKB-EC"/>
</dbReference>
<evidence type="ECO:0000256" key="3">
    <source>
        <dbReference type="ARBA" id="ARBA00022475"/>
    </source>
</evidence>
<reference evidence="18" key="1">
    <citation type="submission" date="2020-11" db="EMBL/GenBank/DDBJ databases">
        <authorList>
            <person name="Tran Van P."/>
        </authorList>
    </citation>
    <scope>NUCLEOTIDE SEQUENCE</scope>
</reference>
<feature type="binding site" evidence="17">
    <location>
        <position position="99"/>
    </location>
    <ligand>
        <name>Mg(2+)</name>
        <dbReference type="ChEBI" id="CHEBI:18420"/>
        <label>1</label>
        <note>catalytic</note>
    </ligand>
</feature>
<dbReference type="GO" id="GO:0000287">
    <property type="term" value="F:magnesium ion binding"/>
    <property type="evidence" value="ECO:0007669"/>
    <property type="project" value="InterPro"/>
</dbReference>
<proteinExistence type="inferred from homology"/>
<dbReference type="HAMAP" id="MF_02095">
    <property type="entry name" value="CysQ"/>
    <property type="match status" value="1"/>
</dbReference>
<evidence type="ECO:0000256" key="4">
    <source>
        <dbReference type="ARBA" id="ARBA00022519"/>
    </source>
</evidence>
<evidence type="ECO:0000256" key="10">
    <source>
        <dbReference type="ARBA" id="ARBA00040342"/>
    </source>
</evidence>
<evidence type="ECO:0000256" key="11">
    <source>
        <dbReference type="ARBA" id="ARBA00041815"/>
    </source>
</evidence>
<dbReference type="PANTHER" id="PTHR43028">
    <property type="entry name" value="3'(2'),5'-BISPHOSPHATE NUCLEOTIDASE 1"/>
    <property type="match status" value="1"/>
</dbReference>
<evidence type="ECO:0000256" key="9">
    <source>
        <dbReference type="ARBA" id="ARBA00023136"/>
    </source>
</evidence>
<keyword evidence="4" id="KW-0997">Cell inner membrane</keyword>
<evidence type="ECO:0000313" key="18">
    <source>
        <dbReference type="EMBL" id="CAD7238392.1"/>
    </source>
</evidence>
<dbReference type="GO" id="GO:0004441">
    <property type="term" value="F:inositol-1,4-bisphosphate 1-phosphatase activity"/>
    <property type="evidence" value="ECO:0007669"/>
    <property type="project" value="UniProtKB-EC"/>
</dbReference>
<sequence length="238" mass="26622">MDILRMPKDILDDLEIAQLLTIALDAGKAIMEIYDQEDRDITYKSDDSPLTRADQAANEIICNGLQSLTNVLPIISEENKAIPYEQRKEFDYCWMVDPLDGTKEFIKRNGEFTVNIALIYKQRSIAGFVYAPALDELYYAVEGKGAFEVIKGEHVPLEAQSFRMNATGLKVVGSRSHQNDETRQYLNQLSDPDIVPKGSSLKFLIIAKGSADLYPRLAPTMEWDTAAADIVLREAGGL</sequence>
<feature type="binding site" evidence="17">
    <location>
        <position position="100"/>
    </location>
    <ligand>
        <name>Mg(2+)</name>
        <dbReference type="ChEBI" id="CHEBI:18420"/>
        <label>1</label>
        <note>catalytic</note>
    </ligand>
</feature>
<evidence type="ECO:0000256" key="17">
    <source>
        <dbReference type="PIRSR" id="PIRSR600760-2"/>
    </source>
</evidence>
<dbReference type="CDD" id="cd01638">
    <property type="entry name" value="CysQ"/>
    <property type="match status" value="1"/>
</dbReference>
<feature type="binding site" evidence="17">
    <location>
        <position position="97"/>
    </location>
    <ligand>
        <name>Mg(2+)</name>
        <dbReference type="ChEBI" id="CHEBI:18420"/>
        <label>1</label>
        <note>catalytic</note>
    </ligand>
</feature>
<evidence type="ECO:0000256" key="1">
    <source>
        <dbReference type="ARBA" id="ARBA00005289"/>
    </source>
</evidence>
<evidence type="ECO:0000256" key="13">
    <source>
        <dbReference type="ARBA" id="ARBA00044478"/>
    </source>
</evidence>
<dbReference type="InterPro" id="IPR006240">
    <property type="entry name" value="CysQ"/>
</dbReference>
<name>A0A7R8WUY8_9CRUS</name>
<dbReference type="PANTHER" id="PTHR43028:SF5">
    <property type="entry name" value="3'(2'),5'-BISPHOSPHATE NUCLEOTIDASE 1"/>
    <property type="match status" value="1"/>
</dbReference>
<comment type="catalytic activity">
    <reaction evidence="12">
        <text>1D-myo-inositol 1,3,4-trisphosphate + H2O = 1D-myo-inositol 3,4-bisphosphate + phosphate</text>
        <dbReference type="Rhea" id="RHEA:70319"/>
        <dbReference type="ChEBI" id="CHEBI:15377"/>
        <dbReference type="ChEBI" id="CHEBI:43474"/>
        <dbReference type="ChEBI" id="CHEBI:58414"/>
        <dbReference type="ChEBI" id="CHEBI:83241"/>
    </reaction>
    <physiologicalReaction direction="left-to-right" evidence="12">
        <dbReference type="Rhea" id="RHEA:70320"/>
    </physiologicalReaction>
</comment>
<dbReference type="SUPFAM" id="SSF56655">
    <property type="entry name" value="Carbohydrate phosphatase"/>
    <property type="match status" value="1"/>
</dbReference>
<gene>
    <name evidence="18" type="ORF">CTOB1V02_LOCUS16207</name>
</gene>
<dbReference type="GO" id="GO:0000103">
    <property type="term" value="P:sulfate assimilation"/>
    <property type="evidence" value="ECO:0007669"/>
    <property type="project" value="TreeGrafter"/>
</dbReference>
<protein>
    <recommendedName>
        <fullName evidence="10">3'(2'),5'-bisphosphate nucleotidase 1</fullName>
        <ecNumber evidence="14">3.1.3.57</ecNumber>
        <ecNumber evidence="2">3.1.3.7</ecNumber>
    </recommendedName>
    <alternativeName>
        <fullName evidence="15">3'-phosphoadenosine 5'-phosphate phosphatase</fullName>
    </alternativeName>
    <alternativeName>
        <fullName evidence="11">Bisphosphate 3'-nucleotidase 1</fullName>
    </alternativeName>
    <alternativeName>
        <fullName evidence="16">Inositol-polyphosphate 1-phosphatase</fullName>
    </alternativeName>
</protein>